<dbReference type="GO" id="GO:0022857">
    <property type="term" value="F:transmembrane transporter activity"/>
    <property type="evidence" value="ECO:0007669"/>
    <property type="project" value="InterPro"/>
</dbReference>
<keyword evidence="2" id="KW-0813">Transport</keyword>
<evidence type="ECO:0000256" key="6">
    <source>
        <dbReference type="SAM" id="Phobius"/>
    </source>
</evidence>
<feature type="transmembrane region" description="Helical" evidence="6">
    <location>
        <begin position="61"/>
        <end position="79"/>
    </location>
</feature>
<dbReference type="Proteomes" id="UP001337655">
    <property type="component" value="Unassembled WGS sequence"/>
</dbReference>
<dbReference type="InterPro" id="IPR011701">
    <property type="entry name" value="MFS"/>
</dbReference>
<gene>
    <name evidence="7" type="ORF">LTR77_000936</name>
</gene>
<keyword evidence="4 6" id="KW-1133">Transmembrane helix</keyword>
<name>A0AAV9PP57_9PEZI</name>
<dbReference type="Pfam" id="PF07690">
    <property type="entry name" value="MFS_1"/>
    <property type="match status" value="1"/>
</dbReference>
<dbReference type="SUPFAM" id="SSF103473">
    <property type="entry name" value="MFS general substrate transporter"/>
    <property type="match status" value="1"/>
</dbReference>
<evidence type="ECO:0000313" key="8">
    <source>
        <dbReference type="Proteomes" id="UP001337655"/>
    </source>
</evidence>
<reference evidence="7 8" key="1">
    <citation type="submission" date="2023-08" db="EMBL/GenBank/DDBJ databases">
        <title>Black Yeasts Isolated from many extreme environments.</title>
        <authorList>
            <person name="Coleine C."/>
            <person name="Stajich J.E."/>
            <person name="Selbmann L."/>
        </authorList>
    </citation>
    <scope>NUCLEOTIDE SEQUENCE [LARGE SCALE GENOMIC DNA]</scope>
    <source>
        <strain evidence="7 8">CCFEE 5935</strain>
    </source>
</reference>
<dbReference type="GO" id="GO:0016020">
    <property type="term" value="C:membrane"/>
    <property type="evidence" value="ECO:0007669"/>
    <property type="project" value="UniProtKB-SubCell"/>
</dbReference>
<feature type="transmembrane region" description="Helical" evidence="6">
    <location>
        <begin position="91"/>
        <end position="111"/>
    </location>
</feature>
<evidence type="ECO:0000256" key="1">
    <source>
        <dbReference type="ARBA" id="ARBA00004141"/>
    </source>
</evidence>
<keyword evidence="3 6" id="KW-0812">Transmembrane</keyword>
<feature type="transmembrane region" description="Helical" evidence="6">
    <location>
        <begin position="360"/>
        <end position="379"/>
    </location>
</feature>
<keyword evidence="8" id="KW-1185">Reference proteome</keyword>
<evidence type="ECO:0000256" key="2">
    <source>
        <dbReference type="ARBA" id="ARBA00022448"/>
    </source>
</evidence>
<feature type="transmembrane region" description="Helical" evidence="6">
    <location>
        <begin position="329"/>
        <end position="348"/>
    </location>
</feature>
<dbReference type="InterPro" id="IPR036259">
    <property type="entry name" value="MFS_trans_sf"/>
</dbReference>
<evidence type="ECO:0000256" key="5">
    <source>
        <dbReference type="ARBA" id="ARBA00023136"/>
    </source>
</evidence>
<evidence type="ECO:0000256" key="3">
    <source>
        <dbReference type="ARBA" id="ARBA00022692"/>
    </source>
</evidence>
<dbReference type="AlphaFoldDB" id="A0AAV9PP57"/>
<dbReference type="PANTHER" id="PTHR43791">
    <property type="entry name" value="PERMEASE-RELATED"/>
    <property type="match status" value="1"/>
</dbReference>
<dbReference type="PANTHER" id="PTHR43791:SF75">
    <property type="entry name" value="TRANSPORTER, PUTATIVE (AFU_ORTHOLOGUE AFUA_2G00110)-RELATED"/>
    <property type="match status" value="1"/>
</dbReference>
<comment type="subcellular location">
    <subcellularLocation>
        <location evidence="1">Membrane</location>
        <topology evidence="1">Multi-pass membrane protein</topology>
    </subcellularLocation>
</comment>
<dbReference type="EMBL" id="JAVRRT010000001">
    <property type="protein sequence ID" value="KAK5175796.1"/>
    <property type="molecule type" value="Genomic_DNA"/>
</dbReference>
<dbReference type="FunFam" id="1.20.1250.20:FF:000013">
    <property type="entry name" value="MFS general substrate transporter"/>
    <property type="match status" value="1"/>
</dbReference>
<keyword evidence="5 6" id="KW-0472">Membrane</keyword>
<comment type="caution">
    <text evidence="7">The sequence shown here is derived from an EMBL/GenBank/DDBJ whole genome shotgun (WGS) entry which is preliminary data.</text>
</comment>
<feature type="transmembrane region" description="Helical" evidence="6">
    <location>
        <begin position="35"/>
        <end position="54"/>
    </location>
</feature>
<organism evidence="7 8">
    <name type="scientific">Saxophila tyrrhenica</name>
    <dbReference type="NCBI Taxonomy" id="1690608"/>
    <lineage>
        <taxon>Eukaryota</taxon>
        <taxon>Fungi</taxon>
        <taxon>Dikarya</taxon>
        <taxon>Ascomycota</taxon>
        <taxon>Pezizomycotina</taxon>
        <taxon>Dothideomycetes</taxon>
        <taxon>Dothideomycetidae</taxon>
        <taxon>Mycosphaerellales</taxon>
        <taxon>Extremaceae</taxon>
        <taxon>Saxophila</taxon>
    </lineage>
</organism>
<dbReference type="Gene3D" id="1.20.1250.20">
    <property type="entry name" value="MFS general substrate transporter like domains"/>
    <property type="match status" value="2"/>
</dbReference>
<dbReference type="GeneID" id="89922285"/>
<dbReference type="RefSeq" id="XP_064664434.1">
    <property type="nucleotide sequence ID" value="XM_064798200.1"/>
</dbReference>
<feature type="transmembrane region" description="Helical" evidence="6">
    <location>
        <begin position="296"/>
        <end position="317"/>
    </location>
</feature>
<evidence type="ECO:0000256" key="4">
    <source>
        <dbReference type="ARBA" id="ARBA00022989"/>
    </source>
</evidence>
<protein>
    <submittedName>
        <fullName evidence="7">Uncharacterized protein</fullName>
    </submittedName>
</protein>
<feature type="transmembrane region" description="Helical" evidence="6">
    <location>
        <begin position="242"/>
        <end position="261"/>
    </location>
</feature>
<evidence type="ECO:0000313" key="7">
    <source>
        <dbReference type="EMBL" id="KAK5175796.1"/>
    </source>
</evidence>
<feature type="transmembrane region" description="Helical" evidence="6">
    <location>
        <begin position="268"/>
        <end position="290"/>
    </location>
</feature>
<accession>A0AAV9PP57</accession>
<sequence>MALYLVSYLDRGNIGNAKVAGVQDDLALSDHQWQWVLYAFYIVYTCFEWSIIFWKILPAHIWCAFVCLGWSAAAMWSGAVTSYGGLVACRTLLGLFEAAFGAGAVYFLTLFYNRRELGVRLSLVLGTSPLANTFASALAYGIMEVKNSIAPWRLLFIIDSPSTAGFLTETEKTEAVERLQMRDRTAKSKVSGKQYFSGLADYKSWCHATMHFCCNYSFAGLSNFLPTVVANMGFTDQEAQGVTAPVYLASFLVSVGAAYTSDRVGTRGFFVAGFAAMGAVGYVLLATTYGTASRYVGVWLASMGIFSALALNVTWLFSNSAGDSKKGAAWAVFTTVGQLSSFISSSLYPDTEAPRYVTGSAVGCGLTGFIVIVSLSLHFKLAHENRKRDREDGPVARNATVDVTVDGQNMRNFRFMT</sequence>
<proteinExistence type="predicted"/>